<accession>A0A1H1I879</accession>
<organism evidence="3 4">
    <name type="scientific">Paraburkholderia fungorum</name>
    <dbReference type="NCBI Taxonomy" id="134537"/>
    <lineage>
        <taxon>Bacteria</taxon>
        <taxon>Pseudomonadati</taxon>
        <taxon>Pseudomonadota</taxon>
        <taxon>Betaproteobacteria</taxon>
        <taxon>Burkholderiales</taxon>
        <taxon>Burkholderiaceae</taxon>
        <taxon>Paraburkholderia</taxon>
    </lineage>
</organism>
<keyword evidence="1" id="KW-0479">Metal-binding</keyword>
<keyword evidence="3" id="KW-0560">Oxidoreductase</keyword>
<keyword evidence="4" id="KW-1185">Reference proteome</keyword>
<dbReference type="SUPFAM" id="SSF54593">
    <property type="entry name" value="Glyoxalase/Bleomycin resistance protein/Dihydroxybiphenyl dioxygenase"/>
    <property type="match status" value="1"/>
</dbReference>
<protein>
    <submittedName>
        <fullName evidence="3">Catechol 2,3-dioxygenase</fullName>
    </submittedName>
</protein>
<sequence length="179" mass="19703">MAGSSLSVPAFSADVSSPVQAIAQPASQQRLAVAGIDHVGINVPDVDVASAFFADLLGARVVSDMRPGKIPDGWKKAFNWHKSSEIDRIVMMQLQDGSKIELFQYSGPDISRVRPHEDDAAETHIALKTTDIDHSIAVLKNRGLRILNDPVTLPDGERWFYFLTPWDSQFELVFASQSK</sequence>
<dbReference type="InterPro" id="IPR029068">
    <property type="entry name" value="Glyas_Bleomycin-R_OHBP_Dase"/>
</dbReference>
<dbReference type="PANTHER" id="PTHR43048:SF6">
    <property type="entry name" value="BLR8189 PROTEIN"/>
    <property type="match status" value="1"/>
</dbReference>
<dbReference type="Gene3D" id="3.10.180.10">
    <property type="entry name" value="2,3-Dihydroxybiphenyl 1,2-Dioxygenase, domain 1"/>
    <property type="match status" value="1"/>
</dbReference>
<dbReference type="InterPro" id="IPR051785">
    <property type="entry name" value="MMCE/EMCE_epimerase"/>
</dbReference>
<evidence type="ECO:0000313" key="3">
    <source>
        <dbReference type="EMBL" id="SDR33779.1"/>
    </source>
</evidence>
<dbReference type="PANTHER" id="PTHR43048">
    <property type="entry name" value="METHYLMALONYL-COA EPIMERASE"/>
    <property type="match status" value="1"/>
</dbReference>
<dbReference type="GO" id="GO:0051213">
    <property type="term" value="F:dioxygenase activity"/>
    <property type="evidence" value="ECO:0007669"/>
    <property type="project" value="UniProtKB-KW"/>
</dbReference>
<feature type="domain" description="VOC" evidence="2">
    <location>
        <begin position="35"/>
        <end position="175"/>
    </location>
</feature>
<dbReference type="PROSITE" id="PS51819">
    <property type="entry name" value="VOC"/>
    <property type="match status" value="1"/>
</dbReference>
<name>A0A1H1I879_9BURK</name>
<dbReference type="EMBL" id="FNKP01000002">
    <property type="protein sequence ID" value="SDR33779.1"/>
    <property type="molecule type" value="Genomic_DNA"/>
</dbReference>
<dbReference type="AlphaFoldDB" id="A0A1H1I879"/>
<dbReference type="OrthoDB" id="2613830at2"/>
<reference evidence="4" key="1">
    <citation type="submission" date="2016-10" db="EMBL/GenBank/DDBJ databases">
        <authorList>
            <person name="Varghese N."/>
        </authorList>
    </citation>
    <scope>NUCLEOTIDE SEQUENCE [LARGE SCALE GENOMIC DNA]</scope>
    <source>
        <strain evidence="4">GAS106B</strain>
    </source>
</reference>
<evidence type="ECO:0000256" key="1">
    <source>
        <dbReference type="ARBA" id="ARBA00022723"/>
    </source>
</evidence>
<dbReference type="GO" id="GO:0046491">
    <property type="term" value="P:L-methylmalonyl-CoA metabolic process"/>
    <property type="evidence" value="ECO:0007669"/>
    <property type="project" value="TreeGrafter"/>
</dbReference>
<evidence type="ECO:0000313" key="4">
    <source>
        <dbReference type="Proteomes" id="UP000183487"/>
    </source>
</evidence>
<dbReference type="GO" id="GO:0046872">
    <property type="term" value="F:metal ion binding"/>
    <property type="evidence" value="ECO:0007669"/>
    <property type="project" value="UniProtKB-KW"/>
</dbReference>
<gene>
    <name evidence="3" type="ORF">SAMN05443245_4790</name>
</gene>
<dbReference type="InterPro" id="IPR037523">
    <property type="entry name" value="VOC_core"/>
</dbReference>
<dbReference type="Pfam" id="PF00903">
    <property type="entry name" value="Glyoxalase"/>
    <property type="match status" value="1"/>
</dbReference>
<dbReference type="GO" id="GO:0004493">
    <property type="term" value="F:methylmalonyl-CoA epimerase activity"/>
    <property type="evidence" value="ECO:0007669"/>
    <property type="project" value="TreeGrafter"/>
</dbReference>
<keyword evidence="3" id="KW-0223">Dioxygenase</keyword>
<evidence type="ECO:0000259" key="2">
    <source>
        <dbReference type="PROSITE" id="PS51819"/>
    </source>
</evidence>
<dbReference type="InterPro" id="IPR004360">
    <property type="entry name" value="Glyas_Fos-R_dOase_dom"/>
</dbReference>
<dbReference type="Proteomes" id="UP000183487">
    <property type="component" value="Unassembled WGS sequence"/>
</dbReference>
<proteinExistence type="predicted"/>